<dbReference type="Proteomes" id="UP000575241">
    <property type="component" value="Unassembled WGS sequence"/>
</dbReference>
<evidence type="ECO:0000313" key="2">
    <source>
        <dbReference type="Proteomes" id="UP000575241"/>
    </source>
</evidence>
<dbReference type="EMBL" id="JACHLN010000002">
    <property type="protein sequence ID" value="MBB4839064.1"/>
    <property type="molecule type" value="Genomic_DNA"/>
</dbReference>
<evidence type="ECO:0008006" key="3">
    <source>
        <dbReference type="Google" id="ProtNLM"/>
    </source>
</evidence>
<comment type="caution">
    <text evidence="1">The sequence shown here is derived from an EMBL/GenBank/DDBJ whole genome shotgun (WGS) entry which is preliminary data.</text>
</comment>
<proteinExistence type="predicted"/>
<accession>A0A7W7K154</accession>
<sequence length="141" mass="16506">MSRRIDILTRHHDRLIEIMATARTQITDSVKDADLDALRHLRREMVEALAAYQRFVHEEIYEPAQQGIGSAEAQRDAQALKIDCIQLQRDYDDFGLRWARRHVLENWPEYRLSANLMMKRVNDHILHVCELRKGWSGGQAA</sequence>
<dbReference type="RefSeq" id="WP_184166581.1">
    <property type="nucleotide sequence ID" value="NZ_JACHLN010000002.1"/>
</dbReference>
<name>A0A7W7K154_9SPHN</name>
<keyword evidence="2" id="KW-1185">Reference proteome</keyword>
<evidence type="ECO:0000313" key="1">
    <source>
        <dbReference type="EMBL" id="MBB4839064.1"/>
    </source>
</evidence>
<protein>
    <recommendedName>
        <fullName evidence="3">Hemerythrin-like domain-containing protein</fullName>
    </recommendedName>
</protein>
<reference evidence="1 2" key="1">
    <citation type="submission" date="2020-08" db="EMBL/GenBank/DDBJ databases">
        <title>Functional genomics of gut bacteria from endangered species of beetles.</title>
        <authorList>
            <person name="Carlos-Shanley C."/>
        </authorList>
    </citation>
    <scope>NUCLEOTIDE SEQUENCE [LARGE SCALE GENOMIC DNA]</scope>
    <source>
        <strain evidence="1 2">S00224</strain>
    </source>
</reference>
<organism evidence="1 2">
    <name type="scientific">Sphingomonas kyeonggiensis</name>
    <dbReference type="NCBI Taxonomy" id="1268553"/>
    <lineage>
        <taxon>Bacteria</taxon>
        <taxon>Pseudomonadati</taxon>
        <taxon>Pseudomonadota</taxon>
        <taxon>Alphaproteobacteria</taxon>
        <taxon>Sphingomonadales</taxon>
        <taxon>Sphingomonadaceae</taxon>
        <taxon>Sphingomonas</taxon>
    </lineage>
</organism>
<dbReference type="AlphaFoldDB" id="A0A7W7K154"/>
<gene>
    <name evidence="1" type="ORF">HNP52_002133</name>
</gene>